<accession>A0A0F9C2G0</accession>
<feature type="non-terminal residue" evidence="3">
    <location>
        <position position="212"/>
    </location>
</feature>
<dbReference type="Gene3D" id="3.40.50.200">
    <property type="entry name" value="Peptidase S8/S53 domain"/>
    <property type="match status" value="1"/>
</dbReference>
<sequence>MSATRAIIAVGLILSTALILAPPAGAKQPRSAAAYVPGEVVVKYRAGTDWRARRAIGVAAGAARVVRSGDVGPRVATIRLAEGTRVPVAVRRLRRDRRVVWAVPNYYGHLLAGGFIPNDPAVHGKPGDWQKRQWNLLADAGVNAPVAWEHLISVGRPGGRDVTVAVIDTGVAYRNLTGAVDSDLGELTLIVRRAPDFSRSQFVRGHDYTVRD</sequence>
<evidence type="ECO:0000259" key="2">
    <source>
        <dbReference type="Pfam" id="PF22148"/>
    </source>
</evidence>
<protein>
    <recommendedName>
        <fullName evidence="2">Fervidolysin-like N-terminal prodomain domain-containing protein</fullName>
    </recommendedName>
</protein>
<evidence type="ECO:0000256" key="1">
    <source>
        <dbReference type="ARBA" id="ARBA00022801"/>
    </source>
</evidence>
<comment type="caution">
    <text evidence="3">The sequence shown here is derived from an EMBL/GenBank/DDBJ whole genome shotgun (WGS) entry which is preliminary data.</text>
</comment>
<dbReference type="InterPro" id="IPR036852">
    <property type="entry name" value="Peptidase_S8/S53_dom_sf"/>
</dbReference>
<dbReference type="InterPro" id="IPR054399">
    <property type="entry name" value="Fervidolysin-like_N_prodom"/>
</dbReference>
<dbReference type="Pfam" id="PF22148">
    <property type="entry name" value="Fervidolysin_NPro-like"/>
    <property type="match status" value="1"/>
</dbReference>
<dbReference type="AlphaFoldDB" id="A0A0F9C2G0"/>
<name>A0A0F9C2G0_9ZZZZ</name>
<dbReference type="GO" id="GO:0004252">
    <property type="term" value="F:serine-type endopeptidase activity"/>
    <property type="evidence" value="ECO:0007669"/>
    <property type="project" value="InterPro"/>
</dbReference>
<organism evidence="3">
    <name type="scientific">marine sediment metagenome</name>
    <dbReference type="NCBI Taxonomy" id="412755"/>
    <lineage>
        <taxon>unclassified sequences</taxon>
        <taxon>metagenomes</taxon>
        <taxon>ecological metagenomes</taxon>
    </lineage>
</organism>
<proteinExistence type="predicted"/>
<gene>
    <name evidence="3" type="ORF">LCGC14_2375780</name>
</gene>
<dbReference type="GO" id="GO:0006508">
    <property type="term" value="P:proteolysis"/>
    <property type="evidence" value="ECO:0007669"/>
    <property type="project" value="InterPro"/>
</dbReference>
<keyword evidence="1" id="KW-0378">Hydrolase</keyword>
<reference evidence="3" key="1">
    <citation type="journal article" date="2015" name="Nature">
        <title>Complex archaea that bridge the gap between prokaryotes and eukaryotes.</title>
        <authorList>
            <person name="Spang A."/>
            <person name="Saw J.H."/>
            <person name="Jorgensen S.L."/>
            <person name="Zaremba-Niedzwiedzka K."/>
            <person name="Martijn J."/>
            <person name="Lind A.E."/>
            <person name="van Eijk R."/>
            <person name="Schleper C."/>
            <person name="Guy L."/>
            <person name="Ettema T.J."/>
        </authorList>
    </citation>
    <scope>NUCLEOTIDE SEQUENCE</scope>
</reference>
<dbReference type="InterPro" id="IPR023827">
    <property type="entry name" value="Peptidase_S8_Asp-AS"/>
</dbReference>
<dbReference type="PROSITE" id="PS00136">
    <property type="entry name" value="SUBTILASE_ASP"/>
    <property type="match status" value="1"/>
</dbReference>
<evidence type="ECO:0000313" key="3">
    <source>
        <dbReference type="EMBL" id="KKL28375.1"/>
    </source>
</evidence>
<dbReference type="EMBL" id="LAZR01035119">
    <property type="protein sequence ID" value="KKL28375.1"/>
    <property type="molecule type" value="Genomic_DNA"/>
</dbReference>
<feature type="domain" description="Fervidolysin-like N-terminal prodomain" evidence="2">
    <location>
        <begin position="23"/>
        <end position="105"/>
    </location>
</feature>